<dbReference type="PANTHER" id="PTHR32479">
    <property type="entry name" value="GLYCOLATE OXIDASE IRON-SULFUR SUBUNIT"/>
    <property type="match status" value="1"/>
</dbReference>
<dbReference type="GO" id="GO:0046872">
    <property type="term" value="F:metal ion binding"/>
    <property type="evidence" value="ECO:0007669"/>
    <property type="project" value="UniProtKB-KW"/>
</dbReference>
<dbReference type="Pfam" id="PF13183">
    <property type="entry name" value="Fer4_8"/>
    <property type="match status" value="1"/>
</dbReference>
<dbReference type="Pfam" id="PF02754">
    <property type="entry name" value="CCG"/>
    <property type="match status" value="2"/>
</dbReference>
<keyword evidence="5" id="KW-0411">Iron-sulfur</keyword>
<name>A0A8J8PBW5_9ARCH</name>
<dbReference type="PANTHER" id="PTHR32479:SF19">
    <property type="entry name" value="ANAEROBIC GLYCEROL-3-PHOSPHATE DEHYDROGENASE SUBUNIT C"/>
    <property type="match status" value="1"/>
</dbReference>
<dbReference type="GO" id="GO:0051539">
    <property type="term" value="F:4 iron, 4 sulfur cluster binding"/>
    <property type="evidence" value="ECO:0007669"/>
    <property type="project" value="UniProtKB-KW"/>
</dbReference>
<dbReference type="InterPro" id="IPR004017">
    <property type="entry name" value="Cys_rich_dom"/>
</dbReference>
<organism evidence="7 8">
    <name type="scientific">Candidatus Methanomassiliicoccus intestinalis</name>
    <dbReference type="NCBI Taxonomy" id="1406512"/>
    <lineage>
        <taxon>Archaea</taxon>
        <taxon>Methanobacteriati</taxon>
        <taxon>Thermoplasmatota</taxon>
        <taxon>Thermoplasmata</taxon>
        <taxon>Methanomassiliicoccales</taxon>
        <taxon>Methanomassiliicoccaceae</taxon>
        <taxon>Methanomassiliicoccus</taxon>
    </lineage>
</organism>
<gene>
    <name evidence="7" type="ORF">A3207_04445</name>
</gene>
<dbReference type="Proteomes" id="UP000752814">
    <property type="component" value="Unassembled WGS sequence"/>
</dbReference>
<dbReference type="GO" id="GO:0016491">
    <property type="term" value="F:oxidoreductase activity"/>
    <property type="evidence" value="ECO:0007669"/>
    <property type="project" value="UniProtKB-ARBA"/>
</dbReference>
<sequence length="325" mass="35331">MNDCIKCGECLAVCHAYKQLQGEFSGPRRLAVEYPRFSDTSSEAFMCTTCGYCEEVCPAHLPLTQAIVRMRTQMFPPQNEGQQKVLDLALRTNHAVEPKEYNAPTTGRTLLFPGCVGKGRLAGKPEEVLKLLAAAGAEPYINPGLVCCGSPLSKMGAVEEVERLKNINYPILAEAEQVVTICPGCTTMINKSYGINALHILEFLEDAELNFIDGDNVRIYLHHPCHLSRGVGPHVMDIARNILEKVPGVTVLDCGSEEDCCGGGGGVLAAYPREAYATADLKAKEAQEAGADLIVAPCPFCAVNLRRPKRLKAVEMSEFLCSRLK</sequence>
<evidence type="ECO:0000259" key="6">
    <source>
        <dbReference type="PROSITE" id="PS51379"/>
    </source>
</evidence>
<feature type="domain" description="4Fe-4S ferredoxin-type" evidence="6">
    <location>
        <begin position="33"/>
        <end position="67"/>
    </location>
</feature>
<accession>A0A8J8PBW5</accession>
<dbReference type="SUPFAM" id="SSF46548">
    <property type="entry name" value="alpha-helical ferredoxin"/>
    <property type="match status" value="1"/>
</dbReference>
<dbReference type="AlphaFoldDB" id="A0A8J8PBW5"/>
<comment type="caution">
    <text evidence="7">The sequence shown here is derived from an EMBL/GenBank/DDBJ whole genome shotgun (WGS) entry which is preliminary data.</text>
</comment>
<dbReference type="RefSeq" id="WP_400195202.1">
    <property type="nucleotide sequence ID" value="NZ_CAYAYE010000021.1"/>
</dbReference>
<protein>
    <recommendedName>
        <fullName evidence="6">4Fe-4S ferredoxin-type domain-containing protein</fullName>
    </recommendedName>
</protein>
<keyword evidence="1" id="KW-0004">4Fe-4S</keyword>
<evidence type="ECO:0000313" key="8">
    <source>
        <dbReference type="Proteomes" id="UP000752814"/>
    </source>
</evidence>
<dbReference type="PROSITE" id="PS00198">
    <property type="entry name" value="4FE4S_FER_1"/>
    <property type="match status" value="1"/>
</dbReference>
<evidence type="ECO:0000256" key="5">
    <source>
        <dbReference type="ARBA" id="ARBA00023014"/>
    </source>
</evidence>
<evidence type="ECO:0000256" key="2">
    <source>
        <dbReference type="ARBA" id="ARBA00022723"/>
    </source>
</evidence>
<dbReference type="InterPro" id="IPR009051">
    <property type="entry name" value="Helical_ferredxn"/>
</dbReference>
<keyword evidence="2" id="KW-0479">Metal-binding</keyword>
<keyword evidence="3" id="KW-0677">Repeat</keyword>
<evidence type="ECO:0000313" key="7">
    <source>
        <dbReference type="EMBL" id="TQS81131.1"/>
    </source>
</evidence>
<proteinExistence type="predicted"/>
<dbReference type="Gene3D" id="1.10.1060.10">
    <property type="entry name" value="Alpha-helical ferredoxin"/>
    <property type="match status" value="1"/>
</dbReference>
<evidence type="ECO:0000256" key="3">
    <source>
        <dbReference type="ARBA" id="ARBA00022737"/>
    </source>
</evidence>
<dbReference type="InterPro" id="IPR017896">
    <property type="entry name" value="4Fe4S_Fe-S-bd"/>
</dbReference>
<dbReference type="EMBL" id="LVVT01000024">
    <property type="protein sequence ID" value="TQS81131.1"/>
    <property type="molecule type" value="Genomic_DNA"/>
</dbReference>
<reference evidence="7" key="1">
    <citation type="submission" date="2016-03" db="EMBL/GenBank/DDBJ databases">
        <authorList>
            <person name="Borrel G."/>
            <person name="Mccann A."/>
            <person name="O'Toole P.W."/>
        </authorList>
    </citation>
    <scope>NUCLEOTIDE SEQUENCE</scope>
    <source>
        <strain evidence="7">183</strain>
    </source>
</reference>
<evidence type="ECO:0000256" key="1">
    <source>
        <dbReference type="ARBA" id="ARBA00022485"/>
    </source>
</evidence>
<keyword evidence="4" id="KW-0408">Iron</keyword>
<evidence type="ECO:0000256" key="4">
    <source>
        <dbReference type="ARBA" id="ARBA00023004"/>
    </source>
</evidence>
<dbReference type="PROSITE" id="PS51379">
    <property type="entry name" value="4FE4S_FER_2"/>
    <property type="match status" value="1"/>
</dbReference>
<dbReference type="InterPro" id="IPR017900">
    <property type="entry name" value="4Fe4S_Fe_S_CS"/>
</dbReference>